<gene>
    <name evidence="3" type="ORF">LVIROSA_LOCUS30983</name>
</gene>
<organism evidence="3 4">
    <name type="scientific">Lactuca virosa</name>
    <dbReference type="NCBI Taxonomy" id="75947"/>
    <lineage>
        <taxon>Eukaryota</taxon>
        <taxon>Viridiplantae</taxon>
        <taxon>Streptophyta</taxon>
        <taxon>Embryophyta</taxon>
        <taxon>Tracheophyta</taxon>
        <taxon>Spermatophyta</taxon>
        <taxon>Magnoliopsida</taxon>
        <taxon>eudicotyledons</taxon>
        <taxon>Gunneridae</taxon>
        <taxon>Pentapetalae</taxon>
        <taxon>asterids</taxon>
        <taxon>campanulids</taxon>
        <taxon>Asterales</taxon>
        <taxon>Asteraceae</taxon>
        <taxon>Cichorioideae</taxon>
        <taxon>Cichorieae</taxon>
        <taxon>Lactucinae</taxon>
        <taxon>Lactuca</taxon>
    </lineage>
</organism>
<dbReference type="GO" id="GO:0006368">
    <property type="term" value="P:transcription elongation by RNA polymerase II"/>
    <property type="evidence" value="ECO:0007669"/>
    <property type="project" value="TreeGrafter"/>
</dbReference>
<dbReference type="PANTHER" id="PTHR11125:SF8">
    <property type="entry name" value="PROTEIN RNA-DIRECTED DNA METHYLATION 3"/>
    <property type="match status" value="1"/>
</dbReference>
<dbReference type="InterPro" id="IPR041978">
    <property type="entry name" value="KOW_Spt5_5"/>
</dbReference>
<evidence type="ECO:0000259" key="2">
    <source>
        <dbReference type="Pfam" id="PF23290"/>
    </source>
</evidence>
<proteinExistence type="predicted"/>
<dbReference type="InterPro" id="IPR039659">
    <property type="entry name" value="SPT5"/>
</dbReference>
<dbReference type="FunFam" id="2.30.30.30:FF:000053">
    <property type="entry name" value="Protein RNA-directed DNA methylation 3"/>
    <property type="match status" value="1"/>
</dbReference>
<dbReference type="GO" id="GO:0032044">
    <property type="term" value="C:DSIF complex"/>
    <property type="evidence" value="ECO:0007669"/>
    <property type="project" value="TreeGrafter"/>
</dbReference>
<evidence type="ECO:0000256" key="1">
    <source>
        <dbReference type="SAM" id="MobiDB-lite"/>
    </source>
</evidence>
<accession>A0AAU9P5F3</accession>
<feature type="domain" description="Spt5 KOW" evidence="2">
    <location>
        <begin position="27"/>
        <end position="71"/>
    </location>
</feature>
<dbReference type="PANTHER" id="PTHR11125">
    <property type="entry name" value="SUPPRESSOR OF TY 5"/>
    <property type="match status" value="1"/>
</dbReference>
<protein>
    <recommendedName>
        <fullName evidence="2">Spt5 KOW domain-containing protein</fullName>
    </recommendedName>
</protein>
<dbReference type="Pfam" id="PF23290">
    <property type="entry name" value="KOW5_SPT5"/>
    <property type="match status" value="1"/>
</dbReference>
<name>A0AAU9P5F3_9ASTR</name>
<comment type="caution">
    <text evidence="3">The sequence shown here is derived from an EMBL/GenBank/DDBJ whole genome shotgun (WGS) entry which is preliminary data.</text>
</comment>
<dbReference type="GO" id="GO:0003729">
    <property type="term" value="F:mRNA binding"/>
    <property type="evidence" value="ECO:0007669"/>
    <property type="project" value="TreeGrafter"/>
</dbReference>
<feature type="region of interest" description="Disordered" evidence="1">
    <location>
        <begin position="166"/>
        <end position="199"/>
    </location>
</feature>
<dbReference type="Proteomes" id="UP001157418">
    <property type="component" value="Unassembled WGS sequence"/>
</dbReference>
<evidence type="ECO:0000313" key="3">
    <source>
        <dbReference type="EMBL" id="CAH1445206.1"/>
    </source>
</evidence>
<keyword evidence="4" id="KW-1185">Reference proteome</keyword>
<dbReference type="GO" id="GO:0032784">
    <property type="term" value="P:regulation of DNA-templated transcription elongation"/>
    <property type="evidence" value="ECO:0007669"/>
    <property type="project" value="InterPro"/>
</dbReference>
<reference evidence="3 4" key="1">
    <citation type="submission" date="2022-01" db="EMBL/GenBank/DDBJ databases">
        <authorList>
            <person name="Xiong W."/>
            <person name="Schranz E."/>
        </authorList>
    </citation>
    <scope>NUCLEOTIDE SEQUENCE [LARGE SCALE GENOMIC DNA]</scope>
</reference>
<dbReference type="InterPro" id="IPR014722">
    <property type="entry name" value="Rib_uL2_dom2"/>
</dbReference>
<dbReference type="AlphaFoldDB" id="A0AAU9P5F3"/>
<evidence type="ECO:0000313" key="4">
    <source>
        <dbReference type="Proteomes" id="UP001157418"/>
    </source>
</evidence>
<dbReference type="Gene3D" id="2.30.30.30">
    <property type="match status" value="1"/>
</dbReference>
<dbReference type="GO" id="GO:0006357">
    <property type="term" value="P:regulation of transcription by RNA polymerase II"/>
    <property type="evidence" value="ECO:0007669"/>
    <property type="project" value="InterPro"/>
</dbReference>
<sequence>MEIGDPSPLSVCFSFEYVFEDKEGFSVGQSLRIRVGHLKGYMCRVMEIRYSDITIKLDSQHKILTVKVEHLAEVKGKIFGVSIGYSGFNFPLKDGWMEERHLNLEVVVEGGILEAKLLKGVLGHLFLQQAHRFNQNPILQILFGSTDNDVSKEDGGGYAWGAAAASEKKEVGGGWGASSSGAKTENSDDYFQPSVGKTS</sequence>
<dbReference type="EMBL" id="CAKMRJ010005523">
    <property type="protein sequence ID" value="CAH1445206.1"/>
    <property type="molecule type" value="Genomic_DNA"/>
</dbReference>